<dbReference type="GO" id="GO:0003700">
    <property type="term" value="F:DNA-binding transcription factor activity"/>
    <property type="evidence" value="ECO:0007669"/>
    <property type="project" value="TreeGrafter"/>
</dbReference>
<dbReference type="Proteomes" id="UP000077519">
    <property type="component" value="Unassembled WGS sequence"/>
</dbReference>
<feature type="domain" description="HTH lacI-type" evidence="4">
    <location>
        <begin position="4"/>
        <end position="58"/>
    </location>
</feature>
<gene>
    <name evidence="5" type="ORF">A3K89_22645</name>
</gene>
<dbReference type="InterPro" id="IPR010982">
    <property type="entry name" value="Lambda_DNA-bd_dom_sf"/>
</dbReference>
<evidence type="ECO:0000313" key="5">
    <source>
        <dbReference type="EMBL" id="OAK53732.1"/>
    </source>
</evidence>
<organism evidence="5 6">
    <name type="scientific">Rhodococcoides kyotonense</name>
    <dbReference type="NCBI Taxonomy" id="398843"/>
    <lineage>
        <taxon>Bacteria</taxon>
        <taxon>Bacillati</taxon>
        <taxon>Actinomycetota</taxon>
        <taxon>Actinomycetes</taxon>
        <taxon>Mycobacteriales</taxon>
        <taxon>Nocardiaceae</taxon>
        <taxon>Rhodococcoides</taxon>
    </lineage>
</organism>
<evidence type="ECO:0000313" key="6">
    <source>
        <dbReference type="Proteomes" id="UP000077519"/>
    </source>
</evidence>
<name>A0A177YDX5_9NOCA</name>
<dbReference type="PROSITE" id="PS50932">
    <property type="entry name" value="HTH_LACI_2"/>
    <property type="match status" value="1"/>
</dbReference>
<dbReference type="InterPro" id="IPR028082">
    <property type="entry name" value="Peripla_BP_I"/>
</dbReference>
<dbReference type="RefSeq" id="WP_068427053.1">
    <property type="nucleotide sequence ID" value="NZ_LVHI01000016.1"/>
</dbReference>
<keyword evidence="1" id="KW-0805">Transcription regulation</keyword>
<protein>
    <submittedName>
        <fullName evidence="5">LacI family transcriptional regulator</fullName>
    </submittedName>
</protein>
<dbReference type="SMART" id="SM00354">
    <property type="entry name" value="HTH_LACI"/>
    <property type="match status" value="1"/>
</dbReference>
<dbReference type="CDD" id="cd01392">
    <property type="entry name" value="HTH_LacI"/>
    <property type="match status" value="1"/>
</dbReference>
<dbReference type="PROSITE" id="PS00356">
    <property type="entry name" value="HTH_LACI_1"/>
    <property type="match status" value="1"/>
</dbReference>
<dbReference type="Pfam" id="PF13377">
    <property type="entry name" value="Peripla_BP_3"/>
    <property type="match status" value="1"/>
</dbReference>
<keyword evidence="3" id="KW-0804">Transcription</keyword>
<dbReference type="InterPro" id="IPR046335">
    <property type="entry name" value="LacI/GalR-like_sensor"/>
</dbReference>
<accession>A0A177YDX5</accession>
<dbReference type="AlphaFoldDB" id="A0A177YDX5"/>
<comment type="caution">
    <text evidence="5">The sequence shown here is derived from an EMBL/GenBank/DDBJ whole genome shotgun (WGS) entry which is preliminary data.</text>
</comment>
<dbReference type="PRINTS" id="PR00036">
    <property type="entry name" value="HTHLACI"/>
</dbReference>
<evidence type="ECO:0000256" key="2">
    <source>
        <dbReference type="ARBA" id="ARBA00023125"/>
    </source>
</evidence>
<dbReference type="EMBL" id="LVHI01000016">
    <property type="protein sequence ID" value="OAK53732.1"/>
    <property type="molecule type" value="Genomic_DNA"/>
</dbReference>
<dbReference type="Gene3D" id="1.10.260.40">
    <property type="entry name" value="lambda repressor-like DNA-binding domains"/>
    <property type="match status" value="1"/>
</dbReference>
<evidence type="ECO:0000259" key="4">
    <source>
        <dbReference type="PROSITE" id="PS50932"/>
    </source>
</evidence>
<evidence type="ECO:0000256" key="1">
    <source>
        <dbReference type="ARBA" id="ARBA00023015"/>
    </source>
</evidence>
<dbReference type="InterPro" id="IPR000843">
    <property type="entry name" value="HTH_LacI"/>
</dbReference>
<dbReference type="GO" id="GO:0000976">
    <property type="term" value="F:transcription cis-regulatory region binding"/>
    <property type="evidence" value="ECO:0007669"/>
    <property type="project" value="TreeGrafter"/>
</dbReference>
<dbReference type="SUPFAM" id="SSF53822">
    <property type="entry name" value="Periplasmic binding protein-like I"/>
    <property type="match status" value="1"/>
</dbReference>
<dbReference type="Pfam" id="PF00356">
    <property type="entry name" value="LacI"/>
    <property type="match status" value="1"/>
</dbReference>
<evidence type="ECO:0000256" key="3">
    <source>
        <dbReference type="ARBA" id="ARBA00023163"/>
    </source>
</evidence>
<proteinExistence type="predicted"/>
<dbReference type="PANTHER" id="PTHR30146:SF109">
    <property type="entry name" value="HTH-TYPE TRANSCRIPTIONAL REGULATOR GALS"/>
    <property type="match status" value="1"/>
</dbReference>
<dbReference type="SUPFAM" id="SSF47413">
    <property type="entry name" value="lambda repressor-like DNA-binding domains"/>
    <property type="match status" value="1"/>
</dbReference>
<reference evidence="5 6" key="1">
    <citation type="submission" date="2016-03" db="EMBL/GenBank/DDBJ databases">
        <title>Genome sequence of Rhodococcus kyotonensis KB10.</title>
        <authorList>
            <person name="Jeong H."/>
            <person name="Hong C.E."/>
            <person name="Jo S.H."/>
            <person name="Park J.M."/>
        </authorList>
    </citation>
    <scope>NUCLEOTIDE SEQUENCE [LARGE SCALE GENOMIC DNA]</scope>
    <source>
        <strain evidence="5 6">KB10</strain>
    </source>
</reference>
<dbReference type="CDD" id="cd06267">
    <property type="entry name" value="PBP1_LacI_sugar_binding-like"/>
    <property type="match status" value="1"/>
</dbReference>
<dbReference type="Gene3D" id="3.40.50.2300">
    <property type="match status" value="2"/>
</dbReference>
<dbReference type="PANTHER" id="PTHR30146">
    <property type="entry name" value="LACI-RELATED TRANSCRIPTIONAL REPRESSOR"/>
    <property type="match status" value="1"/>
</dbReference>
<keyword evidence="6" id="KW-1185">Reference proteome</keyword>
<keyword evidence="2" id="KW-0238">DNA-binding</keyword>
<sequence length="341" mass="36555">MRKATIRDVAERAGVSTATVSRALSGSRPVSDELARTIRKAADDLGYSGNIIASSLRRSRTDTVGMVVPSIANPFFTSLVENVEHVLSQRGLQLFLCDSRSDPDVEAQRLRSLVSRQVDGIIISPCHGARSAEAVRTSAKALPVVQLDRFAKDTHTDWVGVDDDAAQALVMDHLDSLGVRTAAFISSTLTNSSTELRRAGFFRHAARVGIETREEWTLLGSYSIEWGRAASHTILDNDSRPDAVVCADDLIALGVLQSCSALGLSVPGDVMVTGFDDIPFSALSSPPLTTVRQPQERIAIEAARLLDQAMNDTVTGAAHIALKPELVVRQSTVGQARATAV</sequence>